<name>A0A242WAB1_BACTU</name>
<evidence type="ECO:0000313" key="2">
    <source>
        <dbReference type="Proteomes" id="UP000195152"/>
    </source>
</evidence>
<evidence type="ECO:0000313" key="1">
    <source>
        <dbReference type="EMBL" id="OTW50790.1"/>
    </source>
</evidence>
<dbReference type="AlphaFoldDB" id="A0A242WAB1"/>
<reference evidence="1 2" key="1">
    <citation type="submission" date="2016-10" db="EMBL/GenBank/DDBJ databases">
        <title>Comparative genomics of Bacillus thuringiensis reveals a path to pathogens against multiple invertebrate hosts.</title>
        <authorList>
            <person name="Zheng J."/>
            <person name="Gao Q."/>
            <person name="Liu H."/>
            <person name="Peng D."/>
            <person name="Ruan L."/>
            <person name="Sun M."/>
        </authorList>
    </citation>
    <scope>NUCLEOTIDE SEQUENCE [LARGE SCALE GENOMIC DNA]</scope>
    <source>
        <strain evidence="1">BGSC 4AC1</strain>
    </source>
</reference>
<accession>A0A242WAB1</accession>
<protein>
    <submittedName>
        <fullName evidence="1">Uncharacterized protein</fullName>
    </submittedName>
</protein>
<comment type="caution">
    <text evidence="1">The sequence shown here is derived from an EMBL/GenBank/DDBJ whole genome shotgun (WGS) entry which is preliminary data.</text>
</comment>
<organism evidence="1 2">
    <name type="scientific">Bacillus thuringiensis serovar mexicanensis</name>
    <dbReference type="NCBI Taxonomy" id="180868"/>
    <lineage>
        <taxon>Bacteria</taxon>
        <taxon>Bacillati</taxon>
        <taxon>Bacillota</taxon>
        <taxon>Bacilli</taxon>
        <taxon>Bacillales</taxon>
        <taxon>Bacillaceae</taxon>
        <taxon>Bacillus</taxon>
        <taxon>Bacillus cereus group</taxon>
    </lineage>
</organism>
<dbReference type="EMBL" id="NFCF01000063">
    <property type="protein sequence ID" value="OTW50790.1"/>
    <property type="molecule type" value="Genomic_DNA"/>
</dbReference>
<proteinExistence type="predicted"/>
<sequence>MFKCRGEIMNDSKCNICIYQKLEYNTNNISNDFWTYSCVKNNKCISEICSSCVEFEEIIKQCTICNAAVPIRKRIKGCYCSHICLEKDVEIIKGALTRLHGQLALEKNKLKNEKCSPIKHSFINNNIQALYRYIEHNERLLEIIKIE</sequence>
<dbReference type="Proteomes" id="UP000195152">
    <property type="component" value="Unassembled WGS sequence"/>
</dbReference>
<gene>
    <name evidence="1" type="ORF">BK699_09580</name>
</gene>